<feature type="region of interest" description="Disordered" evidence="2">
    <location>
        <begin position="344"/>
        <end position="398"/>
    </location>
</feature>
<dbReference type="SUPFAM" id="SSF52467">
    <property type="entry name" value="DHS-like NAD/FAD-binding domain"/>
    <property type="match status" value="1"/>
</dbReference>
<dbReference type="InterPro" id="IPR011766">
    <property type="entry name" value="TPP_enzyme_TPP-bd"/>
</dbReference>
<evidence type="ECO:0000259" key="4">
    <source>
        <dbReference type="Pfam" id="PF02775"/>
    </source>
</evidence>
<dbReference type="Pfam" id="PF02775">
    <property type="entry name" value="TPP_enzyme_C"/>
    <property type="match status" value="1"/>
</dbReference>
<dbReference type="Proteomes" id="UP001157125">
    <property type="component" value="Unassembled WGS sequence"/>
</dbReference>
<feature type="region of interest" description="Disordered" evidence="2">
    <location>
        <begin position="290"/>
        <end position="331"/>
    </location>
</feature>
<gene>
    <name evidence="5" type="ORF">GCM10025876_02030</name>
</gene>
<dbReference type="InterPro" id="IPR012000">
    <property type="entry name" value="Thiamin_PyroP_enz_cen_dom"/>
</dbReference>
<sequence>MYTELVSDASQLPWVLENAMRAAVEHSDVAVVVVPGDIFYAEAPDRRPSAPIRAARPVVIPQEEDLRVVADLLNASQRVTILAGAGAAGAHDEVVTLAGRLQAPIVHALRGKEHLEWENPYDVGMTGLIGFSSGYRAMLKADVLLILGSDFPYRQFYPEDATVIQVDLRGGQLGRRTALDVGLVGDVRPTARALTPLIAEGRNSRHLDAALKHYRRAREELDDLATDDGKTPIHPQYLTRLVSQHAASDAIFTADVGSPTVMAARYLEMTKARRLVGSFNHGSMANAMPQALGARRGPRPPGHRAGRRRGTLHAPRRSDHSDPGELAHQGGGLQQLVAELRRTGDEGRGPADLRDRPPQPQLRRGGNGHGTDRDQGRGPGRPGGRRGADARHRRAGGP</sequence>
<dbReference type="InterPro" id="IPR029061">
    <property type="entry name" value="THDP-binding"/>
</dbReference>
<dbReference type="PANTHER" id="PTHR42981">
    <property type="entry name" value="PYRUVATE DEHYDROGENASE [UBIQUINONE]"/>
    <property type="match status" value="1"/>
</dbReference>
<evidence type="ECO:0000259" key="3">
    <source>
        <dbReference type="Pfam" id="PF00205"/>
    </source>
</evidence>
<evidence type="ECO:0000256" key="2">
    <source>
        <dbReference type="SAM" id="MobiDB-lite"/>
    </source>
</evidence>
<comment type="similarity">
    <text evidence="1">Belongs to the TPP enzyme family.</text>
</comment>
<comment type="caution">
    <text evidence="5">The sequence shown here is derived from an EMBL/GenBank/DDBJ whole genome shotgun (WGS) entry which is preliminary data.</text>
</comment>
<proteinExistence type="inferred from homology"/>
<dbReference type="InterPro" id="IPR047211">
    <property type="entry name" value="POXB-like"/>
</dbReference>
<protein>
    <submittedName>
        <fullName evidence="5">Uncharacterized protein</fullName>
    </submittedName>
</protein>
<dbReference type="PANTHER" id="PTHR42981:SF2">
    <property type="entry name" value="PYRUVATE DEHYDROGENASE [UBIQUINONE]"/>
    <property type="match status" value="1"/>
</dbReference>
<dbReference type="Pfam" id="PF00205">
    <property type="entry name" value="TPP_enzyme_M"/>
    <property type="match status" value="1"/>
</dbReference>
<feature type="compositionally biased region" description="Basic and acidic residues" evidence="2">
    <location>
        <begin position="316"/>
        <end position="325"/>
    </location>
</feature>
<dbReference type="InterPro" id="IPR029035">
    <property type="entry name" value="DHS-like_NAD/FAD-binding_dom"/>
</dbReference>
<dbReference type="Gene3D" id="3.40.50.970">
    <property type="match status" value="1"/>
</dbReference>
<feature type="domain" description="Thiamine pyrophosphate enzyme TPP-binding" evidence="4">
    <location>
        <begin position="255"/>
        <end position="297"/>
    </location>
</feature>
<feature type="domain" description="Thiamine pyrophosphate enzyme central" evidence="3">
    <location>
        <begin position="68"/>
        <end position="194"/>
    </location>
</feature>
<name>A0ABQ6I884_9MICO</name>
<evidence type="ECO:0000256" key="1">
    <source>
        <dbReference type="ARBA" id="ARBA00007812"/>
    </source>
</evidence>
<feature type="compositionally biased region" description="Basic residues" evidence="2">
    <location>
        <begin position="296"/>
        <end position="315"/>
    </location>
</feature>
<reference evidence="6" key="1">
    <citation type="journal article" date="2019" name="Int. J. Syst. Evol. Microbiol.">
        <title>The Global Catalogue of Microorganisms (GCM) 10K type strain sequencing project: providing services to taxonomists for standard genome sequencing and annotation.</title>
        <authorList>
            <consortium name="The Broad Institute Genomics Platform"/>
            <consortium name="The Broad Institute Genome Sequencing Center for Infectious Disease"/>
            <person name="Wu L."/>
            <person name="Ma J."/>
        </authorList>
    </citation>
    <scope>NUCLEOTIDE SEQUENCE [LARGE SCALE GENOMIC DNA]</scope>
    <source>
        <strain evidence="6">NBRC 112299</strain>
    </source>
</reference>
<feature type="compositionally biased region" description="Basic and acidic residues" evidence="2">
    <location>
        <begin position="344"/>
        <end position="357"/>
    </location>
</feature>
<dbReference type="EMBL" id="BSUN01000001">
    <property type="protein sequence ID" value="GMA33999.1"/>
    <property type="molecule type" value="Genomic_DNA"/>
</dbReference>
<dbReference type="SUPFAM" id="SSF52518">
    <property type="entry name" value="Thiamin diphosphate-binding fold (THDP-binding)"/>
    <property type="match status" value="1"/>
</dbReference>
<organism evidence="5 6">
    <name type="scientific">Demequina litorisediminis</name>
    <dbReference type="NCBI Taxonomy" id="1849022"/>
    <lineage>
        <taxon>Bacteria</taxon>
        <taxon>Bacillati</taxon>
        <taxon>Actinomycetota</taxon>
        <taxon>Actinomycetes</taxon>
        <taxon>Micrococcales</taxon>
        <taxon>Demequinaceae</taxon>
        <taxon>Demequina</taxon>
    </lineage>
</organism>
<evidence type="ECO:0000313" key="5">
    <source>
        <dbReference type="EMBL" id="GMA33999.1"/>
    </source>
</evidence>
<accession>A0ABQ6I884</accession>
<dbReference type="Gene3D" id="3.40.50.1220">
    <property type="entry name" value="TPP-binding domain"/>
    <property type="match status" value="1"/>
</dbReference>
<keyword evidence="6" id="KW-1185">Reference proteome</keyword>
<evidence type="ECO:0000313" key="6">
    <source>
        <dbReference type="Proteomes" id="UP001157125"/>
    </source>
</evidence>